<evidence type="ECO:0000256" key="2">
    <source>
        <dbReference type="ARBA" id="ARBA00008914"/>
    </source>
</evidence>
<sequence>MSDEEEADCPECIEGLPAYMGTFADLMSLLMCFFVLLLSFAEMDVLKFKQLAGSMRAAFGVQKQIEAESIPMGTSIIAQEFSPGRPEPTPINEVRQKADDTPDNTLEVQCKPESATLNEQEGVGAEGESTLVEKSQADLKREEEVKQTEADAQQVASVLREEISKGTVEVETQERTITIRLKEKGSFRSGSAELNYDFIPVIDMVRDVLIGVKGTIAVEGHTDNIPIDSRRFSSNWQLSSARAISVAEELFSSGLLVESRFAVTGYADARPLVPNDSPQNRATNRRVEIIIKQNDLAKANVANKVFGLDSVSPPGNVDDDEVFVPPPVFELSPNEVF</sequence>
<comment type="similarity">
    <text evidence="2">Belongs to the MotB family.</text>
</comment>
<dbReference type="CDD" id="cd07185">
    <property type="entry name" value="OmpA_C-like"/>
    <property type="match status" value="1"/>
</dbReference>
<evidence type="ECO:0000256" key="5">
    <source>
        <dbReference type="ARBA" id="ARBA00022989"/>
    </source>
</evidence>
<comment type="subcellular location">
    <subcellularLocation>
        <location evidence="1">Cell membrane</location>
        <topology evidence="1">Single-pass membrane protein</topology>
    </subcellularLocation>
</comment>
<dbReference type="SUPFAM" id="SSF103088">
    <property type="entry name" value="OmpA-like"/>
    <property type="match status" value="1"/>
</dbReference>
<name>A0ABT4JTT9_9GAMM</name>
<keyword evidence="10" id="KW-0282">Flagellum</keyword>
<keyword evidence="10" id="KW-0966">Cell projection</keyword>
<keyword evidence="10" id="KW-0969">Cilium</keyword>
<dbReference type="PANTHER" id="PTHR30329:SF21">
    <property type="entry name" value="LIPOPROTEIN YIAD-RELATED"/>
    <property type="match status" value="1"/>
</dbReference>
<keyword evidence="3" id="KW-1003">Cell membrane</keyword>
<organism evidence="10 11">
    <name type="scientific">Marinomonas phaeophyticola</name>
    <dbReference type="NCBI Taxonomy" id="3004091"/>
    <lineage>
        <taxon>Bacteria</taxon>
        <taxon>Pseudomonadati</taxon>
        <taxon>Pseudomonadota</taxon>
        <taxon>Gammaproteobacteria</taxon>
        <taxon>Oceanospirillales</taxon>
        <taxon>Oceanospirillaceae</taxon>
        <taxon>Marinomonas</taxon>
    </lineage>
</organism>
<dbReference type="Proteomes" id="UP001149719">
    <property type="component" value="Unassembled WGS sequence"/>
</dbReference>
<keyword evidence="11" id="KW-1185">Reference proteome</keyword>
<reference evidence="10" key="1">
    <citation type="submission" date="2022-12" db="EMBL/GenBank/DDBJ databases">
        <title>Marinomonas 15G1-11 sp. nov, isolated from marine algae.</title>
        <authorList>
            <person name="Butt M."/>
            <person name="Choi D.G."/>
            <person name="Kim J.M."/>
            <person name="Lee J.K."/>
            <person name="Baek J.H."/>
            <person name="Jeon C.O."/>
        </authorList>
    </citation>
    <scope>NUCLEOTIDE SEQUENCE</scope>
    <source>
        <strain evidence="10">15G1-11</strain>
    </source>
</reference>
<gene>
    <name evidence="10" type="ORF">O1D97_08195</name>
</gene>
<dbReference type="Pfam" id="PF13677">
    <property type="entry name" value="MotB_plug"/>
    <property type="match status" value="1"/>
</dbReference>
<dbReference type="Gene3D" id="3.30.1330.60">
    <property type="entry name" value="OmpA-like domain"/>
    <property type="match status" value="1"/>
</dbReference>
<accession>A0ABT4JTT9</accession>
<dbReference type="InterPro" id="IPR036737">
    <property type="entry name" value="OmpA-like_sf"/>
</dbReference>
<evidence type="ECO:0000313" key="10">
    <source>
        <dbReference type="EMBL" id="MCZ2721635.1"/>
    </source>
</evidence>
<feature type="domain" description="OmpA-like" evidence="9">
    <location>
        <begin position="174"/>
        <end position="295"/>
    </location>
</feature>
<dbReference type="InterPro" id="IPR050330">
    <property type="entry name" value="Bact_OuterMem_StrucFunc"/>
</dbReference>
<dbReference type="EMBL" id="JAPUBN010000013">
    <property type="protein sequence ID" value="MCZ2721635.1"/>
    <property type="molecule type" value="Genomic_DNA"/>
</dbReference>
<protein>
    <submittedName>
        <fullName evidence="10">Flagellar motor protein MotB</fullName>
    </submittedName>
</protein>
<evidence type="ECO:0000259" key="9">
    <source>
        <dbReference type="PROSITE" id="PS51123"/>
    </source>
</evidence>
<feature type="transmembrane region" description="Helical" evidence="8">
    <location>
        <begin position="26"/>
        <end position="46"/>
    </location>
</feature>
<dbReference type="InterPro" id="IPR006665">
    <property type="entry name" value="OmpA-like"/>
</dbReference>
<evidence type="ECO:0000313" key="11">
    <source>
        <dbReference type="Proteomes" id="UP001149719"/>
    </source>
</evidence>
<proteinExistence type="inferred from homology"/>
<evidence type="ECO:0000256" key="1">
    <source>
        <dbReference type="ARBA" id="ARBA00004162"/>
    </source>
</evidence>
<dbReference type="InterPro" id="IPR025713">
    <property type="entry name" value="MotB-like_N_dom"/>
</dbReference>
<dbReference type="Pfam" id="PF00691">
    <property type="entry name" value="OmpA"/>
    <property type="match status" value="1"/>
</dbReference>
<dbReference type="RefSeq" id="WP_269124562.1">
    <property type="nucleotide sequence ID" value="NZ_JAPUBN010000013.1"/>
</dbReference>
<evidence type="ECO:0000256" key="3">
    <source>
        <dbReference type="ARBA" id="ARBA00022475"/>
    </source>
</evidence>
<evidence type="ECO:0000256" key="7">
    <source>
        <dbReference type="PROSITE-ProRule" id="PRU00473"/>
    </source>
</evidence>
<dbReference type="PANTHER" id="PTHR30329">
    <property type="entry name" value="STATOR ELEMENT OF FLAGELLAR MOTOR COMPLEX"/>
    <property type="match status" value="1"/>
</dbReference>
<comment type="caution">
    <text evidence="10">The sequence shown here is derived from an EMBL/GenBank/DDBJ whole genome shotgun (WGS) entry which is preliminary data.</text>
</comment>
<evidence type="ECO:0000256" key="6">
    <source>
        <dbReference type="ARBA" id="ARBA00023136"/>
    </source>
</evidence>
<dbReference type="PROSITE" id="PS51123">
    <property type="entry name" value="OMPA_2"/>
    <property type="match status" value="1"/>
</dbReference>
<keyword evidence="5 8" id="KW-1133">Transmembrane helix</keyword>
<dbReference type="NCBIfam" id="NF006508">
    <property type="entry name" value="PRK08944.1"/>
    <property type="match status" value="1"/>
</dbReference>
<keyword evidence="4 8" id="KW-0812">Transmembrane</keyword>
<keyword evidence="6 7" id="KW-0472">Membrane</keyword>
<evidence type="ECO:0000256" key="8">
    <source>
        <dbReference type="SAM" id="Phobius"/>
    </source>
</evidence>
<evidence type="ECO:0000256" key="4">
    <source>
        <dbReference type="ARBA" id="ARBA00022692"/>
    </source>
</evidence>